<dbReference type="CDD" id="cd07822">
    <property type="entry name" value="SRPBCC_4"/>
    <property type="match status" value="1"/>
</dbReference>
<protein>
    <submittedName>
        <fullName evidence="1">Polyketide cyclase</fullName>
    </submittedName>
</protein>
<organism evidence="1 2">
    <name type="scientific">Mycolicibacterium rhodesiae</name>
    <name type="common">Mycobacterium rhodesiae</name>
    <dbReference type="NCBI Taxonomy" id="36814"/>
    <lineage>
        <taxon>Bacteria</taxon>
        <taxon>Bacillati</taxon>
        <taxon>Actinomycetota</taxon>
        <taxon>Actinomycetes</taxon>
        <taxon>Mycobacteriales</taxon>
        <taxon>Mycobacteriaceae</taxon>
        <taxon>Mycolicibacterium</taxon>
    </lineage>
</organism>
<evidence type="ECO:0000313" key="1">
    <source>
        <dbReference type="EMBL" id="ORB52284.1"/>
    </source>
</evidence>
<dbReference type="RefSeq" id="WP_083120045.1">
    <property type="nucleotide sequence ID" value="NZ_JACKUO010000026.1"/>
</dbReference>
<keyword evidence="2" id="KW-1185">Reference proteome</keyword>
<gene>
    <name evidence="1" type="ORF">BST42_15040</name>
</gene>
<dbReference type="OrthoDB" id="191189at2"/>
<dbReference type="EMBL" id="MVIH01000006">
    <property type="protein sequence ID" value="ORB52284.1"/>
    <property type="molecule type" value="Genomic_DNA"/>
</dbReference>
<reference evidence="1 2" key="1">
    <citation type="submission" date="2016-12" db="EMBL/GenBank/DDBJ databases">
        <title>The new phylogeny of genus Mycobacterium.</title>
        <authorList>
            <person name="Tortoli E."/>
            <person name="Trovato A."/>
            <person name="Cirillo D.M."/>
        </authorList>
    </citation>
    <scope>NUCLEOTIDE SEQUENCE [LARGE SCALE GENOMIC DNA]</scope>
    <source>
        <strain evidence="1 2">DSM 44223</strain>
    </source>
</reference>
<comment type="caution">
    <text evidence="1">The sequence shown here is derived from an EMBL/GenBank/DDBJ whole genome shotgun (WGS) entry which is preliminary data.</text>
</comment>
<sequence>MSDLPIPHYDPQTLVRSITVDIDAPSDVVWRVLVELDRYPLWNPFCLSAVSTLRMGAPVEMLLADYARGEGTFTNTEYICAIVPERLLSWELVATEESPYAARRDQVIEPVDANRCRYYSTDAFLGDHAREIMNETGGWVKRAFDDTALALKRRSEHIFSRQRGIKA</sequence>
<dbReference type="Gene3D" id="3.30.530.20">
    <property type="match status" value="1"/>
</dbReference>
<dbReference type="AlphaFoldDB" id="A0A1X0IV05"/>
<dbReference type="Proteomes" id="UP000192534">
    <property type="component" value="Unassembled WGS sequence"/>
</dbReference>
<proteinExistence type="predicted"/>
<evidence type="ECO:0000313" key="2">
    <source>
        <dbReference type="Proteomes" id="UP000192534"/>
    </source>
</evidence>
<name>A0A1X0IV05_MYCRH</name>
<dbReference type="InterPro" id="IPR023393">
    <property type="entry name" value="START-like_dom_sf"/>
</dbReference>
<dbReference type="SUPFAM" id="SSF55961">
    <property type="entry name" value="Bet v1-like"/>
    <property type="match status" value="1"/>
</dbReference>
<accession>A0A1X0IV05</accession>